<keyword evidence="5" id="KW-0804">Transcription</keyword>
<evidence type="ECO:0000313" key="10">
    <source>
        <dbReference type="EnsemblMetazoa" id="G24092.1:cds"/>
    </source>
</evidence>
<dbReference type="CDD" id="cd08790">
    <property type="entry name" value="DED_DEDD"/>
    <property type="match status" value="1"/>
</dbReference>
<evidence type="ECO:0000256" key="3">
    <source>
        <dbReference type="ARBA" id="ARBA00023015"/>
    </source>
</evidence>
<dbReference type="InterPro" id="IPR038856">
    <property type="entry name" value="DEDD/DEDD2"/>
</dbReference>
<dbReference type="GO" id="GO:0005730">
    <property type="term" value="C:nucleolus"/>
    <property type="evidence" value="ECO:0007669"/>
    <property type="project" value="UniProtKB-SubCell"/>
</dbReference>
<protein>
    <submittedName>
        <fullName evidence="10">DED domain-containing protein</fullName>
    </submittedName>
    <submittedName>
        <fullName evidence="9">Death effector domain-containing protein</fullName>
    </submittedName>
</protein>
<accession>K1Q1W8</accession>
<evidence type="ECO:0000313" key="11">
    <source>
        <dbReference type="Proteomes" id="UP000005408"/>
    </source>
</evidence>
<organism evidence="9">
    <name type="scientific">Magallana gigas</name>
    <name type="common">Pacific oyster</name>
    <name type="synonym">Crassostrea gigas</name>
    <dbReference type="NCBI Taxonomy" id="29159"/>
    <lineage>
        <taxon>Eukaryota</taxon>
        <taxon>Metazoa</taxon>
        <taxon>Spiralia</taxon>
        <taxon>Lophotrochozoa</taxon>
        <taxon>Mollusca</taxon>
        <taxon>Bivalvia</taxon>
        <taxon>Autobranchia</taxon>
        <taxon>Pteriomorphia</taxon>
        <taxon>Ostreida</taxon>
        <taxon>Ostreoidea</taxon>
        <taxon>Ostreidae</taxon>
        <taxon>Magallana</taxon>
    </lineage>
</organism>
<dbReference type="GO" id="GO:0003677">
    <property type="term" value="F:DNA binding"/>
    <property type="evidence" value="ECO:0007669"/>
    <property type="project" value="UniProtKB-KW"/>
</dbReference>
<dbReference type="PANTHER" id="PTHR15205:SF0">
    <property type="entry name" value="DED DOMAIN-CONTAINING PROTEIN"/>
    <property type="match status" value="1"/>
</dbReference>
<dbReference type="Pfam" id="PF01335">
    <property type="entry name" value="DED"/>
    <property type="match status" value="1"/>
</dbReference>
<evidence type="ECO:0000256" key="7">
    <source>
        <dbReference type="SAM" id="MobiDB-lite"/>
    </source>
</evidence>
<dbReference type="AlphaFoldDB" id="K1Q1W8"/>
<comment type="subcellular location">
    <subcellularLocation>
        <location evidence="1">Nucleus</location>
        <location evidence="1">Nucleolus</location>
    </subcellularLocation>
</comment>
<evidence type="ECO:0000256" key="1">
    <source>
        <dbReference type="ARBA" id="ARBA00004604"/>
    </source>
</evidence>
<dbReference type="EMBL" id="JH818553">
    <property type="protein sequence ID" value="EKC22840.1"/>
    <property type="molecule type" value="Genomic_DNA"/>
</dbReference>
<dbReference type="GO" id="GO:0008625">
    <property type="term" value="P:extrinsic apoptotic signaling pathway via death domain receptors"/>
    <property type="evidence" value="ECO:0007669"/>
    <property type="project" value="TreeGrafter"/>
</dbReference>
<dbReference type="GO" id="GO:0042981">
    <property type="term" value="P:regulation of apoptotic process"/>
    <property type="evidence" value="ECO:0007669"/>
    <property type="project" value="InterPro"/>
</dbReference>
<name>K1Q1W8_MAGGI</name>
<gene>
    <name evidence="9" type="ORF">CGI_10001394</name>
</gene>
<dbReference type="OrthoDB" id="6422954at2759"/>
<dbReference type="PROSITE" id="PS50168">
    <property type="entry name" value="DED"/>
    <property type="match status" value="1"/>
</dbReference>
<dbReference type="KEGG" id="crg:105318392"/>
<keyword evidence="4" id="KW-0238">DNA-binding</keyword>
<evidence type="ECO:0000256" key="2">
    <source>
        <dbReference type="ARBA" id="ARBA00022703"/>
    </source>
</evidence>
<dbReference type="EnsemblMetazoa" id="G24092.1">
    <property type="protein sequence ID" value="G24092.1:cds"/>
    <property type="gene ID" value="G24092"/>
</dbReference>
<evidence type="ECO:0000256" key="4">
    <source>
        <dbReference type="ARBA" id="ARBA00023125"/>
    </source>
</evidence>
<dbReference type="EnsemblMetazoa" id="G24092.2">
    <property type="protein sequence ID" value="G24092.2:cds"/>
    <property type="gene ID" value="G24092"/>
</dbReference>
<dbReference type="SMART" id="SM00031">
    <property type="entry name" value="DED"/>
    <property type="match status" value="1"/>
</dbReference>
<evidence type="ECO:0000256" key="5">
    <source>
        <dbReference type="ARBA" id="ARBA00023163"/>
    </source>
</evidence>
<keyword evidence="6" id="KW-0539">Nucleus</keyword>
<keyword evidence="2" id="KW-0053">Apoptosis</keyword>
<feature type="region of interest" description="Disordered" evidence="7">
    <location>
        <begin position="146"/>
        <end position="170"/>
    </location>
</feature>
<sequence>MADELRGCYTLHEMFTIVGSRMTQRDINILKYLYNGIMPQRIIGRVKDGVEFLLGLEKMNRVDETNFKYVVDLLRMISRHDLLQFVTLRKRKPVCPDPVTEYLEESSRLSNIPTNLPREKKRKSTELSFQDHGKVRRLSLHRKAKSRSGFASESSHSNQSADLETATTSVQSQGLLRVDDSDQEPGANKTKVTCDIRLRVRAEYSDHVTALTGNVNSNKATLLERQFEKFMQATNILKSRDLGSIVCDIKFTELTYLDAFWRDYLNGSLLEALKGVFITDSLKEAVGNESIKLLVSVDEDDYEAGRLLLLENMKRSQQC</sequence>
<dbReference type="InterPro" id="IPR001875">
    <property type="entry name" value="DED_dom"/>
</dbReference>
<dbReference type="InterPro" id="IPR049341">
    <property type="entry name" value="TRADD-like_N"/>
</dbReference>
<dbReference type="InterPro" id="IPR011029">
    <property type="entry name" value="DEATH-like_dom_sf"/>
</dbReference>
<reference evidence="10" key="2">
    <citation type="submission" date="2022-08" db="UniProtKB">
        <authorList>
            <consortium name="EnsemblMetazoa"/>
        </authorList>
    </citation>
    <scope>IDENTIFICATION</scope>
    <source>
        <strain evidence="10">05x7-T-G4-1.051#20</strain>
    </source>
</reference>
<feature type="region of interest" description="Disordered" evidence="7">
    <location>
        <begin position="106"/>
        <end position="129"/>
    </location>
</feature>
<reference evidence="9" key="1">
    <citation type="journal article" date="2012" name="Nature">
        <title>The oyster genome reveals stress adaptation and complexity of shell formation.</title>
        <authorList>
            <person name="Zhang G."/>
            <person name="Fang X."/>
            <person name="Guo X."/>
            <person name="Li L."/>
            <person name="Luo R."/>
            <person name="Xu F."/>
            <person name="Yang P."/>
            <person name="Zhang L."/>
            <person name="Wang X."/>
            <person name="Qi H."/>
            <person name="Xiong Z."/>
            <person name="Que H."/>
            <person name="Xie Y."/>
            <person name="Holland P.W."/>
            <person name="Paps J."/>
            <person name="Zhu Y."/>
            <person name="Wu F."/>
            <person name="Chen Y."/>
            <person name="Wang J."/>
            <person name="Peng C."/>
            <person name="Meng J."/>
            <person name="Yang L."/>
            <person name="Liu J."/>
            <person name="Wen B."/>
            <person name="Zhang N."/>
            <person name="Huang Z."/>
            <person name="Zhu Q."/>
            <person name="Feng Y."/>
            <person name="Mount A."/>
            <person name="Hedgecock D."/>
            <person name="Xu Z."/>
            <person name="Liu Y."/>
            <person name="Domazet-Loso T."/>
            <person name="Du Y."/>
            <person name="Sun X."/>
            <person name="Zhang S."/>
            <person name="Liu B."/>
            <person name="Cheng P."/>
            <person name="Jiang X."/>
            <person name="Li J."/>
            <person name="Fan D."/>
            <person name="Wang W."/>
            <person name="Fu W."/>
            <person name="Wang T."/>
            <person name="Wang B."/>
            <person name="Zhang J."/>
            <person name="Peng Z."/>
            <person name="Li Y."/>
            <person name="Li N."/>
            <person name="Wang J."/>
            <person name="Chen M."/>
            <person name="He Y."/>
            <person name="Tan F."/>
            <person name="Song X."/>
            <person name="Zheng Q."/>
            <person name="Huang R."/>
            <person name="Yang H."/>
            <person name="Du X."/>
            <person name="Chen L."/>
            <person name="Yang M."/>
            <person name="Gaffney P.M."/>
            <person name="Wang S."/>
            <person name="Luo L."/>
            <person name="She Z."/>
            <person name="Ming Y."/>
            <person name="Huang W."/>
            <person name="Zhang S."/>
            <person name="Huang B."/>
            <person name="Zhang Y."/>
            <person name="Qu T."/>
            <person name="Ni P."/>
            <person name="Miao G."/>
            <person name="Wang J."/>
            <person name="Wang Q."/>
            <person name="Steinberg C.E."/>
            <person name="Wang H."/>
            <person name="Li N."/>
            <person name="Qian L."/>
            <person name="Zhang G."/>
            <person name="Li Y."/>
            <person name="Yang H."/>
            <person name="Liu X."/>
            <person name="Wang J."/>
            <person name="Yin Y."/>
            <person name="Wang J."/>
        </authorList>
    </citation>
    <scope>NUCLEOTIDE SEQUENCE [LARGE SCALE GENOMIC DNA]</scope>
    <source>
        <strain evidence="9">05x7-T-G4-1.051#20</strain>
    </source>
</reference>
<evidence type="ECO:0000313" key="9">
    <source>
        <dbReference type="EMBL" id="EKC22840.1"/>
    </source>
</evidence>
<dbReference type="Pfam" id="PF20694">
    <property type="entry name" value="TRADD-like_N"/>
    <property type="match status" value="1"/>
</dbReference>
<dbReference type="Proteomes" id="UP000005408">
    <property type="component" value="Unassembled WGS sequence"/>
</dbReference>
<dbReference type="PANTHER" id="PTHR15205">
    <property type="entry name" value="DEATH EFFECTOR DOMAIN-CONTAINING PROTEIN"/>
    <property type="match status" value="1"/>
</dbReference>
<feature type="domain" description="DED" evidence="8">
    <location>
        <begin position="10"/>
        <end position="88"/>
    </location>
</feature>
<feature type="compositionally biased region" description="Polar residues" evidence="7">
    <location>
        <begin position="149"/>
        <end position="170"/>
    </location>
</feature>
<dbReference type="OMA" id="CKDAVAH"/>
<evidence type="ECO:0000259" key="8">
    <source>
        <dbReference type="PROSITE" id="PS50168"/>
    </source>
</evidence>
<proteinExistence type="predicted"/>
<dbReference type="Gene3D" id="1.10.533.10">
    <property type="entry name" value="Death Domain, Fas"/>
    <property type="match status" value="1"/>
</dbReference>
<evidence type="ECO:0000256" key="6">
    <source>
        <dbReference type="ARBA" id="ARBA00023242"/>
    </source>
</evidence>
<dbReference type="EnsemblMetazoa" id="G24092.3">
    <property type="protein sequence ID" value="G24092.3:cds"/>
    <property type="gene ID" value="G24092"/>
</dbReference>
<dbReference type="HOGENOM" id="CLU_053869_0_0_1"/>
<keyword evidence="11" id="KW-1185">Reference proteome</keyword>
<dbReference type="SUPFAM" id="SSF47986">
    <property type="entry name" value="DEATH domain"/>
    <property type="match status" value="1"/>
</dbReference>
<keyword evidence="3" id="KW-0805">Transcription regulation</keyword>